<organism evidence="1 2">
    <name type="scientific">Amanita thiersii Skay4041</name>
    <dbReference type="NCBI Taxonomy" id="703135"/>
    <lineage>
        <taxon>Eukaryota</taxon>
        <taxon>Fungi</taxon>
        <taxon>Dikarya</taxon>
        <taxon>Basidiomycota</taxon>
        <taxon>Agaricomycotina</taxon>
        <taxon>Agaricomycetes</taxon>
        <taxon>Agaricomycetidae</taxon>
        <taxon>Agaricales</taxon>
        <taxon>Pluteineae</taxon>
        <taxon>Amanitaceae</taxon>
        <taxon>Amanita</taxon>
    </lineage>
</organism>
<accession>A0A2A9NBR6</accession>
<sequence>MMVGGPGGGTEEPDWTIKQALMQIQQLLGAVHNLQQTITQQGQTIAQLQHPYP</sequence>
<proteinExistence type="predicted"/>
<evidence type="ECO:0000313" key="2">
    <source>
        <dbReference type="Proteomes" id="UP000242287"/>
    </source>
</evidence>
<reference evidence="1 2" key="1">
    <citation type="submission" date="2014-02" db="EMBL/GenBank/DDBJ databases">
        <title>Transposable element dynamics among asymbiotic and ectomycorrhizal Amanita fungi.</title>
        <authorList>
            <consortium name="DOE Joint Genome Institute"/>
            <person name="Hess J."/>
            <person name="Skrede I."/>
            <person name="Wolfe B."/>
            <person name="LaButti K."/>
            <person name="Ohm R.A."/>
            <person name="Grigoriev I.V."/>
            <person name="Pringle A."/>
        </authorList>
    </citation>
    <scope>NUCLEOTIDE SEQUENCE [LARGE SCALE GENOMIC DNA]</scope>
    <source>
        <strain evidence="1 2">SKay4041</strain>
    </source>
</reference>
<evidence type="ECO:0000313" key="1">
    <source>
        <dbReference type="EMBL" id="PFH45206.1"/>
    </source>
</evidence>
<name>A0A2A9NBR6_9AGAR</name>
<protein>
    <submittedName>
        <fullName evidence="1">Uncharacterized protein</fullName>
    </submittedName>
</protein>
<dbReference type="EMBL" id="KZ302496">
    <property type="protein sequence ID" value="PFH45206.1"/>
    <property type="molecule type" value="Genomic_DNA"/>
</dbReference>
<gene>
    <name evidence="1" type="ORF">AMATHDRAFT_9765</name>
</gene>
<dbReference type="AlphaFoldDB" id="A0A2A9NBR6"/>
<dbReference type="Proteomes" id="UP000242287">
    <property type="component" value="Unassembled WGS sequence"/>
</dbReference>
<keyword evidence="2" id="KW-1185">Reference proteome</keyword>